<proteinExistence type="predicted"/>
<evidence type="ECO:0000313" key="1">
    <source>
        <dbReference type="EMBL" id="THH13285.1"/>
    </source>
</evidence>
<dbReference type="EMBL" id="SGPL01000369">
    <property type="protein sequence ID" value="THH13285.1"/>
    <property type="molecule type" value="Genomic_DNA"/>
</dbReference>
<evidence type="ECO:0000313" key="2">
    <source>
        <dbReference type="Proteomes" id="UP000310158"/>
    </source>
</evidence>
<organism evidence="1 2">
    <name type="scientific">Bondarzewia mesenterica</name>
    <dbReference type="NCBI Taxonomy" id="1095465"/>
    <lineage>
        <taxon>Eukaryota</taxon>
        <taxon>Fungi</taxon>
        <taxon>Dikarya</taxon>
        <taxon>Basidiomycota</taxon>
        <taxon>Agaricomycotina</taxon>
        <taxon>Agaricomycetes</taxon>
        <taxon>Russulales</taxon>
        <taxon>Bondarzewiaceae</taxon>
        <taxon>Bondarzewia</taxon>
    </lineage>
</organism>
<dbReference type="OrthoDB" id="3253535at2759"/>
<dbReference type="Proteomes" id="UP000310158">
    <property type="component" value="Unassembled WGS sequence"/>
</dbReference>
<evidence type="ECO:0008006" key="3">
    <source>
        <dbReference type="Google" id="ProtNLM"/>
    </source>
</evidence>
<protein>
    <recommendedName>
        <fullName evidence="3">SHSP domain-containing protein</fullName>
    </recommendedName>
</protein>
<keyword evidence="2" id="KW-1185">Reference proteome</keyword>
<reference evidence="1 2" key="1">
    <citation type="submission" date="2019-02" db="EMBL/GenBank/DDBJ databases">
        <title>Genome sequencing of the rare red list fungi Bondarzewia mesenterica.</title>
        <authorList>
            <person name="Buettner E."/>
            <person name="Kellner H."/>
        </authorList>
    </citation>
    <scope>NUCLEOTIDE SEQUENCE [LARGE SCALE GENOMIC DNA]</scope>
    <source>
        <strain evidence="1 2">DSM 108281</strain>
    </source>
</reference>
<accession>A0A4S4LMW6</accession>
<sequence length="118" mass="13085">MSTTSSLTYVWVNNRRTSSSIGWADVREESYGFVSEIILPRPGGQAFTSDNVTVSAKKGNLVHVVADAWHLEQDCHHEWLINYSSQDMADMVTARAEIAGGVLVIIVSKKFAYCRPHA</sequence>
<dbReference type="AlphaFoldDB" id="A0A4S4LMW6"/>
<name>A0A4S4LMW6_9AGAM</name>
<gene>
    <name evidence="1" type="ORF">EW146_g6918</name>
</gene>
<comment type="caution">
    <text evidence="1">The sequence shown here is derived from an EMBL/GenBank/DDBJ whole genome shotgun (WGS) entry which is preliminary data.</text>
</comment>